<sequence length="76" mass="8756">MDFKESKEMKEMLEKLRAEIGGSILEADRYITPHLDDEAYVIVREISLAKAKLEEAGFWVEKAIDRIGEPTKESEK</sequence>
<proteinExistence type="predicted"/>
<protein>
    <submittedName>
        <fullName evidence="1">Uncharacterized protein</fullName>
    </submittedName>
</protein>
<dbReference type="EMBL" id="LAZR01009876">
    <property type="protein sequence ID" value="KKM70111.1"/>
    <property type="molecule type" value="Genomic_DNA"/>
</dbReference>
<comment type="caution">
    <text evidence="1">The sequence shown here is derived from an EMBL/GenBank/DDBJ whole genome shotgun (WGS) entry which is preliminary data.</text>
</comment>
<reference evidence="1" key="1">
    <citation type="journal article" date="2015" name="Nature">
        <title>Complex archaea that bridge the gap between prokaryotes and eukaryotes.</title>
        <authorList>
            <person name="Spang A."/>
            <person name="Saw J.H."/>
            <person name="Jorgensen S.L."/>
            <person name="Zaremba-Niedzwiedzka K."/>
            <person name="Martijn J."/>
            <person name="Lind A.E."/>
            <person name="van Eijk R."/>
            <person name="Schleper C."/>
            <person name="Guy L."/>
            <person name="Ettema T.J."/>
        </authorList>
    </citation>
    <scope>NUCLEOTIDE SEQUENCE</scope>
</reference>
<accession>A0A0F9K617</accession>
<dbReference type="AlphaFoldDB" id="A0A0F9K617"/>
<gene>
    <name evidence="1" type="ORF">LCGC14_1443980</name>
</gene>
<evidence type="ECO:0000313" key="1">
    <source>
        <dbReference type="EMBL" id="KKM70111.1"/>
    </source>
</evidence>
<name>A0A0F9K617_9ZZZZ</name>
<organism evidence="1">
    <name type="scientific">marine sediment metagenome</name>
    <dbReference type="NCBI Taxonomy" id="412755"/>
    <lineage>
        <taxon>unclassified sequences</taxon>
        <taxon>metagenomes</taxon>
        <taxon>ecological metagenomes</taxon>
    </lineage>
</organism>